<evidence type="ECO:0000256" key="2">
    <source>
        <dbReference type="ARBA" id="ARBA00023125"/>
    </source>
</evidence>
<dbReference type="SUPFAM" id="SSF46785">
    <property type="entry name" value="Winged helix' DNA-binding domain"/>
    <property type="match status" value="1"/>
</dbReference>
<dbReference type="EMBL" id="LDPH01000008">
    <property type="protein sequence ID" value="KLV26537.1"/>
    <property type="molecule type" value="Genomic_DNA"/>
</dbReference>
<evidence type="ECO:0000259" key="4">
    <source>
        <dbReference type="PROSITE" id="PS50949"/>
    </source>
</evidence>
<dbReference type="SMART" id="SM00345">
    <property type="entry name" value="HTH_GNTR"/>
    <property type="match status" value="1"/>
</dbReference>
<evidence type="ECO:0000256" key="1">
    <source>
        <dbReference type="ARBA" id="ARBA00023015"/>
    </source>
</evidence>
<dbReference type="CDD" id="cd07377">
    <property type="entry name" value="WHTH_GntR"/>
    <property type="match status" value="1"/>
</dbReference>
<dbReference type="SUPFAM" id="SSF64288">
    <property type="entry name" value="Chorismate lyase-like"/>
    <property type="match status" value="1"/>
</dbReference>
<dbReference type="SMART" id="SM00866">
    <property type="entry name" value="UTRA"/>
    <property type="match status" value="1"/>
</dbReference>
<gene>
    <name evidence="5" type="ORF">ABW02_10550</name>
</gene>
<dbReference type="AlphaFoldDB" id="A0A0J1IKP6"/>
<dbReference type="InterPro" id="IPR036390">
    <property type="entry name" value="WH_DNA-bd_sf"/>
</dbReference>
<accession>A0A0J1IKP6</accession>
<dbReference type="GO" id="GO:0003677">
    <property type="term" value="F:DNA binding"/>
    <property type="evidence" value="ECO:0007669"/>
    <property type="project" value="UniProtKB-KW"/>
</dbReference>
<dbReference type="InterPro" id="IPR050679">
    <property type="entry name" value="Bact_HTH_transcr_reg"/>
</dbReference>
<dbReference type="Gene3D" id="1.10.10.10">
    <property type="entry name" value="Winged helix-like DNA-binding domain superfamily/Winged helix DNA-binding domain"/>
    <property type="match status" value="1"/>
</dbReference>
<dbReference type="InterPro" id="IPR000524">
    <property type="entry name" value="Tscrpt_reg_HTH_GntR"/>
</dbReference>
<organism evidence="5 6">
    <name type="scientific">Niallia circulans</name>
    <name type="common">Bacillus circulans</name>
    <dbReference type="NCBI Taxonomy" id="1397"/>
    <lineage>
        <taxon>Bacteria</taxon>
        <taxon>Bacillati</taxon>
        <taxon>Bacillota</taxon>
        <taxon>Bacilli</taxon>
        <taxon>Bacillales</taxon>
        <taxon>Bacillaceae</taxon>
        <taxon>Niallia</taxon>
    </lineage>
</organism>
<dbReference type="PANTHER" id="PTHR44846:SF1">
    <property type="entry name" value="MANNOSYL-D-GLYCERATE TRANSPORT_METABOLISM SYSTEM REPRESSOR MNGR-RELATED"/>
    <property type="match status" value="1"/>
</dbReference>
<keyword evidence="6" id="KW-1185">Reference proteome</keyword>
<dbReference type="FunFam" id="1.10.10.10:FF:000079">
    <property type="entry name" value="GntR family transcriptional regulator"/>
    <property type="match status" value="1"/>
</dbReference>
<feature type="domain" description="HTH gntR-type" evidence="4">
    <location>
        <begin position="6"/>
        <end position="74"/>
    </location>
</feature>
<dbReference type="GO" id="GO:0003700">
    <property type="term" value="F:DNA-binding transcription factor activity"/>
    <property type="evidence" value="ECO:0007669"/>
    <property type="project" value="InterPro"/>
</dbReference>
<name>A0A0J1IKP6_NIACI</name>
<dbReference type="Gene3D" id="3.40.1410.10">
    <property type="entry name" value="Chorismate lyase-like"/>
    <property type="match status" value="1"/>
</dbReference>
<dbReference type="Pfam" id="PF07702">
    <property type="entry name" value="UTRA"/>
    <property type="match status" value="1"/>
</dbReference>
<keyword evidence="3" id="KW-0804">Transcription</keyword>
<keyword evidence="1" id="KW-0805">Transcription regulation</keyword>
<sequence>MNNKKTPLYKQLKKEIIQKIERGELKPGDVLPPERELAELFEMSRMTVRQAISELVNEYILIRRHGSGTYVAESKIPQGRRLKSFSEDMRARGLLPGSKVLEKTIIVEPPANMIADLKSEGKILMLKRLRLADLYPLAIETIMLPIEKFNNLESRNFENESLYRILEEEYSIKITKAQQKIEVRMPTPQESELLEINYSVPVFHFKQITFDQNNEIFEVAHSVYRGDRYEINTEIYS</sequence>
<dbReference type="Pfam" id="PF00392">
    <property type="entry name" value="GntR"/>
    <property type="match status" value="1"/>
</dbReference>
<dbReference type="PRINTS" id="PR00035">
    <property type="entry name" value="HTHGNTR"/>
</dbReference>
<proteinExistence type="predicted"/>
<evidence type="ECO:0000313" key="6">
    <source>
        <dbReference type="Proteomes" id="UP000036045"/>
    </source>
</evidence>
<dbReference type="RefSeq" id="WP_047941984.1">
    <property type="nucleotide sequence ID" value="NZ_LDPH01000008.1"/>
</dbReference>
<dbReference type="GO" id="GO:0045892">
    <property type="term" value="P:negative regulation of DNA-templated transcription"/>
    <property type="evidence" value="ECO:0007669"/>
    <property type="project" value="TreeGrafter"/>
</dbReference>
<dbReference type="PATRIC" id="fig|1397.4.peg.5422"/>
<protein>
    <recommendedName>
        <fullName evidence="4">HTH gntR-type domain-containing protein</fullName>
    </recommendedName>
</protein>
<dbReference type="PROSITE" id="PS50949">
    <property type="entry name" value="HTH_GNTR"/>
    <property type="match status" value="1"/>
</dbReference>
<dbReference type="PANTHER" id="PTHR44846">
    <property type="entry name" value="MANNOSYL-D-GLYCERATE TRANSPORT/METABOLISM SYSTEM REPRESSOR MNGR-RELATED"/>
    <property type="match status" value="1"/>
</dbReference>
<keyword evidence="2" id="KW-0238">DNA-binding</keyword>
<dbReference type="OrthoDB" id="9815017at2"/>
<evidence type="ECO:0000313" key="5">
    <source>
        <dbReference type="EMBL" id="KLV26537.1"/>
    </source>
</evidence>
<dbReference type="InterPro" id="IPR011663">
    <property type="entry name" value="UTRA"/>
</dbReference>
<dbReference type="Proteomes" id="UP000036045">
    <property type="component" value="Unassembled WGS sequence"/>
</dbReference>
<dbReference type="InterPro" id="IPR036388">
    <property type="entry name" value="WH-like_DNA-bd_sf"/>
</dbReference>
<reference evidence="5 6" key="1">
    <citation type="submission" date="2015-05" db="EMBL/GenBank/DDBJ databases">
        <title>Whole genome sequence and identification of bacterial endophytes from Costus igneus.</title>
        <authorList>
            <person name="Lee Y.P."/>
            <person name="Gan H.M."/>
            <person name="Eng W."/>
            <person name="Wheatley M.S."/>
            <person name="Caraballo A."/>
            <person name="Polter S."/>
            <person name="Savka M.A."/>
            <person name="Hudson A.O."/>
        </authorList>
    </citation>
    <scope>NUCLEOTIDE SEQUENCE [LARGE SCALE GENOMIC DNA]</scope>
    <source>
        <strain evidence="5 6">RIT379</strain>
    </source>
</reference>
<evidence type="ECO:0000256" key="3">
    <source>
        <dbReference type="ARBA" id="ARBA00023163"/>
    </source>
</evidence>
<dbReference type="InterPro" id="IPR028978">
    <property type="entry name" value="Chorismate_lyase_/UTRA_dom_sf"/>
</dbReference>
<comment type="caution">
    <text evidence="5">The sequence shown here is derived from an EMBL/GenBank/DDBJ whole genome shotgun (WGS) entry which is preliminary data.</text>
</comment>